<dbReference type="InterPro" id="IPR010921">
    <property type="entry name" value="Trp_repressor/repl_initiator"/>
</dbReference>
<sequence length="92" mass="10932">MFTKRRKFTDQFKAKVAFEALRGDKTIQEIAARHQVHPNQVSTWKLRLSRDGRCVRWWRQTEGPYRGRGERTARPDREVGGRECFLSEGLKR</sequence>
<accession>A0ABT4ZHJ1</accession>
<gene>
    <name evidence="1" type="ORF">PAF17_14620</name>
</gene>
<evidence type="ECO:0000313" key="2">
    <source>
        <dbReference type="Proteomes" id="UP001165641"/>
    </source>
</evidence>
<dbReference type="Pfam" id="PF01527">
    <property type="entry name" value="HTH_Tnp_1"/>
    <property type="match status" value="1"/>
</dbReference>
<proteinExistence type="predicted"/>
<dbReference type="Proteomes" id="UP001165641">
    <property type="component" value="Unassembled WGS sequence"/>
</dbReference>
<dbReference type="Gene3D" id="1.10.10.10">
    <property type="entry name" value="Winged helix-like DNA-binding domain superfamily/Winged helix DNA-binding domain"/>
    <property type="match status" value="1"/>
</dbReference>
<comment type="caution">
    <text evidence="1">The sequence shown here is derived from an EMBL/GenBank/DDBJ whole genome shotgun (WGS) entry which is preliminary data.</text>
</comment>
<name>A0ABT4ZHJ1_9RHOB</name>
<dbReference type="SUPFAM" id="SSF48295">
    <property type="entry name" value="TrpR-like"/>
    <property type="match status" value="1"/>
</dbReference>
<dbReference type="EMBL" id="JAQBIE010000019">
    <property type="protein sequence ID" value="MDB6178729.1"/>
    <property type="molecule type" value="Genomic_DNA"/>
</dbReference>
<dbReference type="InterPro" id="IPR002514">
    <property type="entry name" value="Transposase_8"/>
</dbReference>
<organism evidence="1 2">
    <name type="scientific">Paracoccus onchidii</name>
    <dbReference type="NCBI Taxonomy" id="3017813"/>
    <lineage>
        <taxon>Bacteria</taxon>
        <taxon>Pseudomonadati</taxon>
        <taxon>Pseudomonadota</taxon>
        <taxon>Alphaproteobacteria</taxon>
        <taxon>Rhodobacterales</taxon>
        <taxon>Paracoccaceae</taxon>
        <taxon>Paracoccus</taxon>
    </lineage>
</organism>
<dbReference type="RefSeq" id="WP_271889849.1">
    <property type="nucleotide sequence ID" value="NZ_JAQBIE010000019.1"/>
</dbReference>
<dbReference type="InterPro" id="IPR036388">
    <property type="entry name" value="WH-like_DNA-bd_sf"/>
</dbReference>
<reference evidence="1" key="1">
    <citation type="submission" date="2022-12" db="EMBL/GenBank/DDBJ databases">
        <title>Paracoccus onchidii sp. nov., isolated from a marine invertebrate from the South China Sea.</title>
        <authorList>
            <person name="Xu S."/>
            <person name="Liu Z."/>
            <person name="Xu Y."/>
        </authorList>
    </citation>
    <scope>NUCLEOTIDE SEQUENCE</scope>
    <source>
        <strain evidence="1">Z330</strain>
    </source>
</reference>
<keyword evidence="2" id="KW-1185">Reference proteome</keyword>
<evidence type="ECO:0000313" key="1">
    <source>
        <dbReference type="EMBL" id="MDB6178729.1"/>
    </source>
</evidence>
<protein>
    <submittedName>
        <fullName evidence="1">Transposase</fullName>
    </submittedName>
</protein>